<gene>
    <name evidence="2" type="ORF">AMECASPLE_030204</name>
</gene>
<feature type="region of interest" description="Disordered" evidence="1">
    <location>
        <begin position="1"/>
        <end position="20"/>
    </location>
</feature>
<name>A0ABV0Y5T1_9TELE</name>
<keyword evidence="3" id="KW-1185">Reference proteome</keyword>
<comment type="caution">
    <text evidence="2">The sequence shown here is derived from an EMBL/GenBank/DDBJ whole genome shotgun (WGS) entry which is preliminary data.</text>
</comment>
<protein>
    <submittedName>
        <fullName evidence="2">Uncharacterized protein</fullName>
    </submittedName>
</protein>
<organism evidence="2 3">
    <name type="scientific">Ameca splendens</name>
    <dbReference type="NCBI Taxonomy" id="208324"/>
    <lineage>
        <taxon>Eukaryota</taxon>
        <taxon>Metazoa</taxon>
        <taxon>Chordata</taxon>
        <taxon>Craniata</taxon>
        <taxon>Vertebrata</taxon>
        <taxon>Euteleostomi</taxon>
        <taxon>Actinopterygii</taxon>
        <taxon>Neopterygii</taxon>
        <taxon>Teleostei</taxon>
        <taxon>Neoteleostei</taxon>
        <taxon>Acanthomorphata</taxon>
        <taxon>Ovalentaria</taxon>
        <taxon>Atherinomorphae</taxon>
        <taxon>Cyprinodontiformes</taxon>
        <taxon>Goodeidae</taxon>
        <taxon>Ameca</taxon>
    </lineage>
</organism>
<evidence type="ECO:0000313" key="3">
    <source>
        <dbReference type="Proteomes" id="UP001469553"/>
    </source>
</evidence>
<dbReference type="Proteomes" id="UP001469553">
    <property type="component" value="Unassembled WGS sequence"/>
</dbReference>
<sequence>MKTKKHSTGQQGSCGQVLSRRGLKQEHCLIYHAKTERVWYNCKPANSWPFTLIRRVLIREATKRLIVTLEELQRSKAQVGEFINIIKNDMCDRTLPIPLNTPSQW</sequence>
<evidence type="ECO:0000313" key="2">
    <source>
        <dbReference type="EMBL" id="MEQ2289164.1"/>
    </source>
</evidence>
<dbReference type="EMBL" id="JAHRIP010022375">
    <property type="protein sequence ID" value="MEQ2289164.1"/>
    <property type="molecule type" value="Genomic_DNA"/>
</dbReference>
<proteinExistence type="predicted"/>
<reference evidence="2 3" key="1">
    <citation type="submission" date="2021-06" db="EMBL/GenBank/DDBJ databases">
        <authorList>
            <person name="Palmer J.M."/>
        </authorList>
    </citation>
    <scope>NUCLEOTIDE SEQUENCE [LARGE SCALE GENOMIC DNA]</scope>
    <source>
        <strain evidence="2 3">AS_MEX2019</strain>
        <tissue evidence="2">Muscle</tissue>
    </source>
</reference>
<accession>A0ABV0Y5T1</accession>
<evidence type="ECO:0000256" key="1">
    <source>
        <dbReference type="SAM" id="MobiDB-lite"/>
    </source>
</evidence>